<dbReference type="AlphaFoldDB" id="A0AAW2IEY2"/>
<gene>
    <name evidence="2" type="ORF">PYX00_001636</name>
</gene>
<reference evidence="2" key="1">
    <citation type="journal article" date="2024" name="Gigascience">
        <title>Chromosome-level genome of the poultry shaft louse Menopon gallinae provides insight into the host-switching and adaptive evolution of parasitic lice.</title>
        <authorList>
            <person name="Xu Y."/>
            <person name="Ma L."/>
            <person name="Liu S."/>
            <person name="Liang Y."/>
            <person name="Liu Q."/>
            <person name="He Z."/>
            <person name="Tian L."/>
            <person name="Duan Y."/>
            <person name="Cai W."/>
            <person name="Li H."/>
            <person name="Song F."/>
        </authorList>
    </citation>
    <scope>NUCLEOTIDE SEQUENCE</scope>
    <source>
        <strain evidence="2">Cailab_2023a</strain>
    </source>
</reference>
<evidence type="ECO:0000313" key="2">
    <source>
        <dbReference type="EMBL" id="KAL0280298.1"/>
    </source>
</evidence>
<name>A0AAW2IEY2_9NEOP</name>
<feature type="compositionally biased region" description="Basic and acidic residues" evidence="1">
    <location>
        <begin position="42"/>
        <end position="60"/>
    </location>
</feature>
<protein>
    <submittedName>
        <fullName evidence="2">Uncharacterized protein</fullName>
    </submittedName>
</protein>
<proteinExistence type="predicted"/>
<sequence length="82" mass="9343">MGSSETSAEERVNGSSGGTVALQCRFRRCQGSCLKRISKREARNELDGEEKRRRRGEMEKPFQQLSREAAIWMGNVFPFMVS</sequence>
<feature type="region of interest" description="Disordered" evidence="1">
    <location>
        <begin position="42"/>
        <end position="61"/>
    </location>
</feature>
<dbReference type="EMBL" id="JARGDH010000001">
    <property type="protein sequence ID" value="KAL0280298.1"/>
    <property type="molecule type" value="Genomic_DNA"/>
</dbReference>
<accession>A0AAW2IEY2</accession>
<comment type="caution">
    <text evidence="2">The sequence shown here is derived from an EMBL/GenBank/DDBJ whole genome shotgun (WGS) entry which is preliminary data.</text>
</comment>
<organism evidence="2">
    <name type="scientific">Menopon gallinae</name>
    <name type="common">poultry shaft louse</name>
    <dbReference type="NCBI Taxonomy" id="328185"/>
    <lineage>
        <taxon>Eukaryota</taxon>
        <taxon>Metazoa</taxon>
        <taxon>Ecdysozoa</taxon>
        <taxon>Arthropoda</taxon>
        <taxon>Hexapoda</taxon>
        <taxon>Insecta</taxon>
        <taxon>Pterygota</taxon>
        <taxon>Neoptera</taxon>
        <taxon>Paraneoptera</taxon>
        <taxon>Psocodea</taxon>
        <taxon>Troctomorpha</taxon>
        <taxon>Phthiraptera</taxon>
        <taxon>Amblycera</taxon>
        <taxon>Menoponidae</taxon>
        <taxon>Menopon</taxon>
    </lineage>
</organism>
<evidence type="ECO:0000256" key="1">
    <source>
        <dbReference type="SAM" id="MobiDB-lite"/>
    </source>
</evidence>